<dbReference type="eggNOG" id="KOG0331">
    <property type="taxonomic scope" value="Eukaryota"/>
</dbReference>
<name>K6UEC8_PLACD</name>
<evidence type="ECO:0000256" key="6">
    <source>
        <dbReference type="PROSITE-ProRule" id="PRU00552"/>
    </source>
</evidence>
<evidence type="ECO:0000256" key="5">
    <source>
        <dbReference type="ARBA" id="ARBA00022840"/>
    </source>
</evidence>
<evidence type="ECO:0000256" key="3">
    <source>
        <dbReference type="ARBA" id="ARBA00022801"/>
    </source>
</evidence>
<feature type="domain" description="Helicase ATP-binding" evidence="7">
    <location>
        <begin position="144"/>
        <end position="325"/>
    </location>
</feature>
<keyword evidence="5" id="KW-0067">ATP-binding</keyword>
<dbReference type="InterPro" id="IPR001650">
    <property type="entry name" value="Helicase_C-like"/>
</dbReference>
<dbReference type="GO" id="GO:0016787">
    <property type="term" value="F:hydrolase activity"/>
    <property type="evidence" value="ECO:0007669"/>
    <property type="project" value="UniProtKB-KW"/>
</dbReference>
<keyword evidence="4 10" id="KW-0347">Helicase</keyword>
<protein>
    <recommendedName>
        <fullName evidence="1">RNA helicase</fullName>
        <ecNumber evidence="1">3.6.4.13</ecNumber>
    </recommendedName>
</protein>
<dbReference type="PANTHER" id="PTHR47958">
    <property type="entry name" value="ATP-DEPENDENT RNA HELICASE DBP3"/>
    <property type="match status" value="1"/>
</dbReference>
<evidence type="ECO:0000313" key="11">
    <source>
        <dbReference type="Proteomes" id="UP000006319"/>
    </source>
</evidence>
<feature type="domain" description="DEAD-box RNA helicase Q" evidence="9">
    <location>
        <begin position="113"/>
        <end position="141"/>
    </location>
</feature>
<gene>
    <name evidence="10" type="ORF">PCYB_126910</name>
</gene>
<dbReference type="OrthoDB" id="196131at2759"/>
<evidence type="ECO:0000259" key="9">
    <source>
        <dbReference type="PROSITE" id="PS51195"/>
    </source>
</evidence>
<dbReference type="FunFam" id="3.40.50.300:FF:000008">
    <property type="entry name" value="ATP-dependent RNA helicase RhlB"/>
    <property type="match status" value="1"/>
</dbReference>
<keyword evidence="3" id="KW-0378">Hydrolase</keyword>
<dbReference type="OMA" id="HRIGMLT"/>
<dbReference type="CDD" id="cd18787">
    <property type="entry name" value="SF2_C_DEAD"/>
    <property type="match status" value="1"/>
</dbReference>
<dbReference type="SMART" id="SM00490">
    <property type="entry name" value="HELICc"/>
    <property type="match status" value="1"/>
</dbReference>
<dbReference type="PhylomeDB" id="K6UEC8"/>
<dbReference type="InterPro" id="IPR014001">
    <property type="entry name" value="Helicase_ATP-bd"/>
</dbReference>
<dbReference type="AlphaFoldDB" id="K6UEC8"/>
<dbReference type="EC" id="3.6.4.13" evidence="1"/>
<reference evidence="10 11" key="1">
    <citation type="journal article" date="2012" name="Nat. Genet.">
        <title>Plasmodium cynomolgi genome sequences provide insight into Plasmodium vivax and the monkey malaria clade.</title>
        <authorList>
            <person name="Tachibana S."/>
            <person name="Sullivan S.A."/>
            <person name="Kawai S."/>
            <person name="Nakamura S."/>
            <person name="Kim H.R."/>
            <person name="Goto N."/>
            <person name="Arisue N."/>
            <person name="Palacpac N.M.Q."/>
            <person name="Honma H."/>
            <person name="Yagi M."/>
            <person name="Tougan T."/>
            <person name="Katakai Y."/>
            <person name="Kaneko O."/>
            <person name="Mita T."/>
            <person name="Kita K."/>
            <person name="Yasutomi Y."/>
            <person name="Sutton P.L."/>
            <person name="Shakhbatyan R."/>
            <person name="Horii T."/>
            <person name="Yasunaga T."/>
            <person name="Barnwell J.W."/>
            <person name="Escalante A.A."/>
            <person name="Carlton J.M."/>
            <person name="Tanabe K."/>
        </authorList>
    </citation>
    <scope>NUCLEOTIDE SEQUENCE [LARGE SCALE GENOMIC DNA]</scope>
    <source>
        <strain evidence="10 11">B</strain>
    </source>
</reference>
<keyword evidence="2" id="KW-0547">Nucleotide-binding</keyword>
<dbReference type="InterPro" id="IPR027417">
    <property type="entry name" value="P-loop_NTPase"/>
</dbReference>
<dbReference type="PROSITE" id="PS51195">
    <property type="entry name" value="Q_MOTIF"/>
    <property type="match status" value="1"/>
</dbReference>
<evidence type="ECO:0000313" key="10">
    <source>
        <dbReference type="EMBL" id="GAB68126.1"/>
    </source>
</evidence>
<dbReference type="EMBL" id="DF157104">
    <property type="protein sequence ID" value="GAB68126.1"/>
    <property type="molecule type" value="Genomic_DNA"/>
</dbReference>
<evidence type="ECO:0000256" key="4">
    <source>
        <dbReference type="ARBA" id="ARBA00022806"/>
    </source>
</evidence>
<dbReference type="GO" id="GO:0003676">
    <property type="term" value="F:nucleic acid binding"/>
    <property type="evidence" value="ECO:0007669"/>
    <property type="project" value="InterPro"/>
</dbReference>
<sequence>MRGFNNYNRYANFPDYTNPYVNYQAAAYGQFRPNYGDYSGHTGMPNNNSNNSSNLGKNLMQIDWTNVKLVPFEKNFYKEHDDISNLTAKEVKDIRDKHRITILEGEGVPNPVESISKIGFPDYVLKSLKNNNIVTPTPIQIQGWPIALSGKDMIGKAETGSGKTLAFILPAFVHILAQPSLKYGDGPVVLVMAPTRELAEQIRQECIKFSIESKIRNTCAYGGVPKSGQIYALKQGVHILIACPGRLIDLLEQNVTNLMRVTYLVLDEADKIAPCTSREHEKIANLKLLLQRIFRDNDRIIVFVETKKNADFITKALRLDGVPALCIHGDKKQDERRWVLNDFKTGKSPILIATDVASRGLDIKDVKYVINFDFPNQIEDYVHRIGRTGRAGAHGASFTFLTSDKYRLARDLVKILRESEQPVPPQLEKISYTAVNNPRRNPYYGYGRSSHNVNNIPLKGSNRYY</sequence>
<dbReference type="Pfam" id="PF00270">
    <property type="entry name" value="DEAD"/>
    <property type="match status" value="1"/>
</dbReference>
<evidence type="ECO:0000259" key="7">
    <source>
        <dbReference type="PROSITE" id="PS51192"/>
    </source>
</evidence>
<dbReference type="InterPro" id="IPR011545">
    <property type="entry name" value="DEAD/DEAH_box_helicase_dom"/>
</dbReference>
<dbReference type="GO" id="GO:0003724">
    <property type="term" value="F:RNA helicase activity"/>
    <property type="evidence" value="ECO:0007669"/>
    <property type="project" value="UniProtKB-EC"/>
</dbReference>
<feature type="domain" description="Helicase C-terminal" evidence="8">
    <location>
        <begin position="285"/>
        <end position="431"/>
    </location>
</feature>
<dbReference type="Pfam" id="PF00271">
    <property type="entry name" value="Helicase_C"/>
    <property type="match status" value="1"/>
</dbReference>
<dbReference type="Gene3D" id="3.40.50.300">
    <property type="entry name" value="P-loop containing nucleotide triphosphate hydrolases"/>
    <property type="match status" value="2"/>
</dbReference>
<dbReference type="SMART" id="SM00487">
    <property type="entry name" value="DEXDc"/>
    <property type="match status" value="1"/>
</dbReference>
<organism evidence="10 11">
    <name type="scientific">Plasmodium cynomolgi (strain B)</name>
    <dbReference type="NCBI Taxonomy" id="1120755"/>
    <lineage>
        <taxon>Eukaryota</taxon>
        <taxon>Sar</taxon>
        <taxon>Alveolata</taxon>
        <taxon>Apicomplexa</taxon>
        <taxon>Aconoidasida</taxon>
        <taxon>Haemosporida</taxon>
        <taxon>Plasmodiidae</taxon>
        <taxon>Plasmodium</taxon>
        <taxon>Plasmodium (Plasmodium)</taxon>
    </lineage>
</organism>
<evidence type="ECO:0000256" key="1">
    <source>
        <dbReference type="ARBA" id="ARBA00012552"/>
    </source>
</evidence>
<evidence type="ECO:0000256" key="2">
    <source>
        <dbReference type="ARBA" id="ARBA00022741"/>
    </source>
</evidence>
<dbReference type="KEGG" id="pcy:PCYB_126910"/>
<dbReference type="GeneID" id="14694499"/>
<dbReference type="PROSITE" id="PS51194">
    <property type="entry name" value="HELICASE_CTER"/>
    <property type="match status" value="1"/>
</dbReference>
<feature type="short sequence motif" description="Q motif" evidence="6">
    <location>
        <begin position="113"/>
        <end position="141"/>
    </location>
</feature>
<dbReference type="Proteomes" id="UP000006319">
    <property type="component" value="Chromosome 12"/>
</dbReference>
<dbReference type="PROSITE" id="PS51192">
    <property type="entry name" value="HELICASE_ATP_BIND_1"/>
    <property type="match status" value="1"/>
</dbReference>
<dbReference type="GO" id="GO:0005524">
    <property type="term" value="F:ATP binding"/>
    <property type="evidence" value="ECO:0007669"/>
    <property type="project" value="UniProtKB-KW"/>
</dbReference>
<keyword evidence="11" id="KW-1185">Reference proteome</keyword>
<dbReference type="InterPro" id="IPR014014">
    <property type="entry name" value="RNA_helicase_DEAD_Q_motif"/>
</dbReference>
<proteinExistence type="predicted"/>
<dbReference type="VEuPathDB" id="PlasmoDB:PCYB_126910"/>
<accession>K6UEC8</accession>
<evidence type="ECO:0000259" key="8">
    <source>
        <dbReference type="PROSITE" id="PS51194"/>
    </source>
</evidence>
<dbReference type="SUPFAM" id="SSF52540">
    <property type="entry name" value="P-loop containing nucleoside triphosphate hydrolases"/>
    <property type="match status" value="2"/>
</dbReference>
<dbReference type="RefSeq" id="XP_004224073.1">
    <property type="nucleotide sequence ID" value="XM_004224025.1"/>
</dbReference>